<dbReference type="GO" id="GO:0003676">
    <property type="term" value="F:nucleic acid binding"/>
    <property type="evidence" value="ECO:0007669"/>
    <property type="project" value="InterPro"/>
</dbReference>
<dbReference type="SUPFAM" id="SSF57756">
    <property type="entry name" value="Retrovirus zinc finger-like domains"/>
    <property type="match status" value="1"/>
</dbReference>
<evidence type="ECO:0000256" key="3">
    <source>
        <dbReference type="ARBA" id="ARBA00022771"/>
    </source>
</evidence>
<dbReference type="PROSITE" id="PS50158">
    <property type="entry name" value="ZF_CCHC"/>
    <property type="match status" value="1"/>
</dbReference>
<dbReference type="AlphaFoldDB" id="A0A7S3S2U1"/>
<name>A0A7S3S2U1_EMIHU</name>
<keyword evidence="3 5" id="KW-0863">Zinc-finger</keyword>
<gene>
    <name evidence="8" type="ORF">EHUX00137_LOCUS13028</name>
</gene>
<feature type="domain" description="CCHC-type" evidence="7">
    <location>
        <begin position="34"/>
        <end position="49"/>
    </location>
</feature>
<keyword evidence="4" id="KW-0862">Zinc</keyword>
<dbReference type="PANTHER" id="PTHR47103:SF8">
    <property type="entry name" value="DNA-BINDING PROTEIN"/>
    <property type="match status" value="1"/>
</dbReference>
<dbReference type="GO" id="GO:0008270">
    <property type="term" value="F:zinc ion binding"/>
    <property type="evidence" value="ECO:0007669"/>
    <property type="project" value="UniProtKB-KW"/>
</dbReference>
<dbReference type="InterPro" id="IPR001878">
    <property type="entry name" value="Znf_CCHC"/>
</dbReference>
<reference evidence="8" key="1">
    <citation type="submission" date="2021-01" db="EMBL/GenBank/DDBJ databases">
        <authorList>
            <person name="Corre E."/>
            <person name="Pelletier E."/>
            <person name="Niang G."/>
            <person name="Scheremetjew M."/>
            <person name="Finn R."/>
            <person name="Kale V."/>
            <person name="Holt S."/>
            <person name="Cochrane G."/>
            <person name="Meng A."/>
            <person name="Brown T."/>
            <person name="Cohen L."/>
        </authorList>
    </citation>
    <scope>NUCLEOTIDE SEQUENCE</scope>
    <source>
        <strain evidence="8">379</strain>
    </source>
</reference>
<evidence type="ECO:0000256" key="6">
    <source>
        <dbReference type="SAM" id="MobiDB-lite"/>
    </source>
</evidence>
<keyword evidence="2" id="KW-0677">Repeat</keyword>
<dbReference type="Gene3D" id="4.10.60.10">
    <property type="entry name" value="Zinc finger, CCHC-type"/>
    <property type="match status" value="1"/>
</dbReference>
<evidence type="ECO:0000256" key="2">
    <source>
        <dbReference type="ARBA" id="ARBA00022737"/>
    </source>
</evidence>
<dbReference type="SMART" id="SM00343">
    <property type="entry name" value="ZnF_C2HC"/>
    <property type="match status" value="3"/>
</dbReference>
<accession>A0A7S3S2U1</accession>
<dbReference type="Pfam" id="PF00098">
    <property type="entry name" value="zf-CCHC"/>
    <property type="match status" value="1"/>
</dbReference>
<evidence type="ECO:0000259" key="7">
    <source>
        <dbReference type="PROSITE" id="PS50158"/>
    </source>
</evidence>
<dbReference type="EMBL" id="HBIR01017347">
    <property type="protein sequence ID" value="CAE0542544.1"/>
    <property type="molecule type" value="Transcribed_RNA"/>
</dbReference>
<proteinExistence type="predicted"/>
<evidence type="ECO:0000256" key="4">
    <source>
        <dbReference type="ARBA" id="ARBA00022833"/>
    </source>
</evidence>
<dbReference type="PANTHER" id="PTHR47103">
    <property type="entry name" value="DNA-BINDING PROTEIN"/>
    <property type="match status" value="1"/>
</dbReference>
<feature type="region of interest" description="Disordered" evidence="6">
    <location>
        <begin position="1"/>
        <end position="25"/>
    </location>
</feature>
<organism evidence="8">
    <name type="scientific">Emiliania huxleyi</name>
    <name type="common">Coccolithophore</name>
    <name type="synonym">Pontosphaera huxleyi</name>
    <dbReference type="NCBI Taxonomy" id="2903"/>
    <lineage>
        <taxon>Eukaryota</taxon>
        <taxon>Haptista</taxon>
        <taxon>Haptophyta</taxon>
        <taxon>Prymnesiophyceae</taxon>
        <taxon>Isochrysidales</taxon>
        <taxon>Noelaerhabdaceae</taxon>
        <taxon>Emiliania</taxon>
    </lineage>
</organism>
<dbReference type="InterPro" id="IPR036875">
    <property type="entry name" value="Znf_CCHC_sf"/>
</dbReference>
<keyword evidence="1" id="KW-0479">Metal-binding</keyword>
<evidence type="ECO:0000256" key="1">
    <source>
        <dbReference type="ARBA" id="ARBA00022723"/>
    </source>
</evidence>
<sequence length="93" mass="9711">MAGSNLDLSLQEIVNDDKPTRARATNGRAKSKACNNCGVIGHLAGACPDPAQCHACGSTAHVVADCPHTDETCDICGRVGHLAVKCRRAARQE</sequence>
<evidence type="ECO:0000256" key="5">
    <source>
        <dbReference type="PROSITE-ProRule" id="PRU00047"/>
    </source>
</evidence>
<evidence type="ECO:0000313" key="8">
    <source>
        <dbReference type="EMBL" id="CAE0542544.1"/>
    </source>
</evidence>
<protein>
    <recommendedName>
        <fullName evidence="7">CCHC-type domain-containing protein</fullName>
    </recommendedName>
</protein>